<evidence type="ECO:0000313" key="3">
    <source>
        <dbReference type="Proteomes" id="UP001193389"/>
    </source>
</evidence>
<dbReference type="InterPro" id="IPR005532">
    <property type="entry name" value="SUMF_dom"/>
</dbReference>
<name>A0A5K7SFL0_9BACT</name>
<dbReference type="Proteomes" id="UP001193389">
    <property type="component" value="Chromosome"/>
</dbReference>
<dbReference type="InterPro" id="IPR016187">
    <property type="entry name" value="CTDL_fold"/>
</dbReference>
<sequence>MTKDIPLFIKETASLLAVLVSLNGCHSVSTKQSNEKNVGTDTLSKKDTASCCTSNMPSRFGETAGNQTGTLTASQNKASLDNMVYIPGGTFTMGGDSAWGRADEFPRHHVKVSPFYMDKHEVTNAEFRAFVKATGYITTAERKPNWEELKTQLPPGTPRPPDIVLVAASLVFSPPNHPVSLDNAAQWWSWVPGASWLHPEGLKSTIDGKDNYPVVQVSWEDAQAYSKWAGKRLPTEAEWEFAARSGKNNVIYPWGNQPIDQGNVKANSWQGHFPDKNTAKDKYYRAAPVMSFAANDFGLYDMAGNVWEWCSDWYRSDYYQQCEQQHIAENPQGPTEPLDVDEPTVPKRVTRGGSFLCTDQYCSGFRVSARMKTSWDTSLEHTGFRCVVSAK</sequence>
<dbReference type="EMBL" id="AP018694">
    <property type="protein sequence ID" value="BBE20390.1"/>
    <property type="molecule type" value="Genomic_DNA"/>
</dbReference>
<gene>
    <name evidence="2" type="ORF">AQPE_4582</name>
</gene>
<dbReference type="PANTHER" id="PTHR23150">
    <property type="entry name" value="SULFATASE MODIFYING FACTOR 1, 2"/>
    <property type="match status" value="1"/>
</dbReference>
<dbReference type="GO" id="GO:0120147">
    <property type="term" value="F:formylglycine-generating oxidase activity"/>
    <property type="evidence" value="ECO:0007669"/>
    <property type="project" value="TreeGrafter"/>
</dbReference>
<dbReference type="KEGG" id="anf:AQPE_4582"/>
<dbReference type="AlphaFoldDB" id="A0A5K7SFL0"/>
<dbReference type="PANTHER" id="PTHR23150:SF19">
    <property type="entry name" value="FORMYLGLYCINE-GENERATING ENZYME"/>
    <property type="match status" value="1"/>
</dbReference>
<organism evidence="2 3">
    <name type="scientific">Aquipluma nitroreducens</name>
    <dbReference type="NCBI Taxonomy" id="2010828"/>
    <lineage>
        <taxon>Bacteria</taxon>
        <taxon>Pseudomonadati</taxon>
        <taxon>Bacteroidota</taxon>
        <taxon>Bacteroidia</taxon>
        <taxon>Marinilabiliales</taxon>
        <taxon>Prolixibacteraceae</taxon>
        <taxon>Aquipluma</taxon>
    </lineage>
</organism>
<reference evidence="2" key="1">
    <citation type="journal article" date="2020" name="Int. J. Syst. Evol. Microbiol.">
        <title>Aquipluma nitroreducens gen. nov. sp. nov., a novel facultatively anaerobic bacterium isolated from a freshwater lake.</title>
        <authorList>
            <person name="Watanabe M."/>
            <person name="Kojima H."/>
            <person name="Fukui M."/>
        </authorList>
    </citation>
    <scope>NUCLEOTIDE SEQUENCE</scope>
    <source>
        <strain evidence="2">MeG22</strain>
    </source>
</reference>
<dbReference type="Gene3D" id="3.90.1580.10">
    <property type="entry name" value="paralog of FGE (formylglycine-generating enzyme)"/>
    <property type="match status" value="1"/>
</dbReference>
<evidence type="ECO:0000259" key="1">
    <source>
        <dbReference type="Pfam" id="PF03781"/>
    </source>
</evidence>
<proteinExistence type="predicted"/>
<accession>A0A5K7SFL0</accession>
<dbReference type="InterPro" id="IPR051043">
    <property type="entry name" value="Sulfatase_Mod_Factor_Kinase"/>
</dbReference>
<dbReference type="SUPFAM" id="SSF56436">
    <property type="entry name" value="C-type lectin-like"/>
    <property type="match status" value="1"/>
</dbReference>
<evidence type="ECO:0000313" key="2">
    <source>
        <dbReference type="EMBL" id="BBE20390.1"/>
    </source>
</evidence>
<keyword evidence="3" id="KW-1185">Reference proteome</keyword>
<feature type="domain" description="Sulfatase-modifying factor enzyme-like" evidence="1">
    <location>
        <begin position="80"/>
        <end position="387"/>
    </location>
</feature>
<dbReference type="Pfam" id="PF03781">
    <property type="entry name" value="FGE-sulfatase"/>
    <property type="match status" value="1"/>
</dbReference>
<dbReference type="InterPro" id="IPR042095">
    <property type="entry name" value="SUMF_sf"/>
</dbReference>
<protein>
    <submittedName>
        <fullName evidence="2">Sulfatase modifying factor 1</fullName>
    </submittedName>
</protein>